<evidence type="ECO:0000313" key="3">
    <source>
        <dbReference type="Proteomes" id="UP000824120"/>
    </source>
</evidence>
<accession>A0A9J5WS21</accession>
<gene>
    <name evidence="2" type="ORF">H5410_057868</name>
</gene>
<name>A0A9J5WS21_SOLCO</name>
<protein>
    <submittedName>
        <fullName evidence="2">Uncharacterized protein</fullName>
    </submittedName>
</protein>
<evidence type="ECO:0000256" key="1">
    <source>
        <dbReference type="SAM" id="MobiDB-lite"/>
    </source>
</evidence>
<dbReference type="EMBL" id="JACXVP010000011">
    <property type="protein sequence ID" value="KAG5577734.1"/>
    <property type="molecule type" value="Genomic_DNA"/>
</dbReference>
<dbReference type="PANTHER" id="PTHR48258:SF4">
    <property type="entry name" value="DUF4216 DOMAIN-CONTAINING PROTEIN"/>
    <property type="match status" value="1"/>
</dbReference>
<proteinExistence type="predicted"/>
<keyword evidence="3" id="KW-1185">Reference proteome</keyword>
<organism evidence="2 3">
    <name type="scientific">Solanum commersonii</name>
    <name type="common">Commerson's wild potato</name>
    <name type="synonym">Commerson's nightshade</name>
    <dbReference type="NCBI Taxonomy" id="4109"/>
    <lineage>
        <taxon>Eukaryota</taxon>
        <taxon>Viridiplantae</taxon>
        <taxon>Streptophyta</taxon>
        <taxon>Embryophyta</taxon>
        <taxon>Tracheophyta</taxon>
        <taxon>Spermatophyta</taxon>
        <taxon>Magnoliopsida</taxon>
        <taxon>eudicotyledons</taxon>
        <taxon>Gunneridae</taxon>
        <taxon>Pentapetalae</taxon>
        <taxon>asterids</taxon>
        <taxon>lamiids</taxon>
        <taxon>Solanales</taxon>
        <taxon>Solanaceae</taxon>
        <taxon>Solanoideae</taxon>
        <taxon>Solaneae</taxon>
        <taxon>Solanum</taxon>
    </lineage>
</organism>
<dbReference type="Proteomes" id="UP000824120">
    <property type="component" value="Chromosome 11"/>
</dbReference>
<dbReference type="PANTHER" id="PTHR48258">
    <property type="entry name" value="DUF4218 DOMAIN-CONTAINING PROTEIN-RELATED"/>
    <property type="match status" value="1"/>
</dbReference>
<dbReference type="AlphaFoldDB" id="A0A9J5WS21"/>
<evidence type="ECO:0000313" key="2">
    <source>
        <dbReference type="EMBL" id="KAG5577734.1"/>
    </source>
</evidence>
<reference evidence="2 3" key="1">
    <citation type="submission" date="2020-09" db="EMBL/GenBank/DDBJ databases">
        <title>De no assembly of potato wild relative species, Solanum commersonii.</title>
        <authorList>
            <person name="Cho K."/>
        </authorList>
    </citation>
    <scope>NUCLEOTIDE SEQUENCE [LARGE SCALE GENOMIC DNA]</scope>
    <source>
        <strain evidence="2">LZ3.2</strain>
        <tissue evidence="2">Leaf</tissue>
    </source>
</reference>
<sequence length="144" mass="16518">MTNFGQMGLRPEFVEGVTGFVEYACKDTRTFSTTIGKSKRGMKRKHRLEGSMVEFHLAREITNFGSYYFKSSVPCLRNRPNRHDDGGETMKPLSIFNQPGKGSKKHTRRNLNAMEFKSASTHVLLNFPQVKLFLEKFGYRAKDS</sequence>
<dbReference type="OrthoDB" id="1302638at2759"/>
<comment type="caution">
    <text evidence="2">The sequence shown here is derived from an EMBL/GenBank/DDBJ whole genome shotgun (WGS) entry which is preliminary data.</text>
</comment>
<feature type="region of interest" description="Disordered" evidence="1">
    <location>
        <begin position="82"/>
        <end position="106"/>
    </location>
</feature>